<dbReference type="PANTHER" id="PTHR24366">
    <property type="entry name" value="IG(IMMUNOGLOBULIN) AND LRR(LEUCINE RICH REPEAT) DOMAINS"/>
    <property type="match status" value="1"/>
</dbReference>
<keyword evidence="3" id="KW-0812">Transmembrane</keyword>
<sequence>MDDIFDETGDDLTVARHDAKIIETTRFKDGFREGWESSEQNAFESGFIRGYSLISSLVYDYNYEKERLRLENPLNSLLRKEIQEFDNEFQSTVTQLKLPDELNEEQQNETIKRLRIQFDDILLKIKFELTSIKSMFIHLFILYLFIIPNIVHSQCYSKSSQTWICDGNYKPNNLTYQTIFDSHELENFFLNNYQKAIFRLDNYPLTLRLLNASGNTFQSIIMTSKNRIRSKLRQLILDSNNLEQFNIDTIVLPYSLEKISLANNRLKIIDARLFTHLKNLIEIDLRNNQLKRILPHLLLGRNINLDNNPLDCQCTSEEYRRICEKATSIKQKTIESNNCMAPYYQAPIHDRPLPAYFRFSTIILICPISAQPPPVIIWLTPFGNLTSINSTSIDLLSSNGNDEPIYVTITALAGPFTARTQHTLHAFNGSRLSVTQTRAALQNRISCSGINMLGSYTYEFDFDIETYVQRRALWHIIYTTAFGFFMALVAGALCVTLKRTYYHDDNLKTPPIYPTMTPNSAARTPPNFELNQWLSLAAANISGTLEQVRDKLRLGVQQVSEHMGQTMGRATELFTYGVQHAGGTIRQAAETSAAYLQSIRETSQQRLNTMRVQTISSLRNPGHLMRAGMNMLTTQVNSLRDYCGVTAGNPHPSDYAFQQQQLHHLQNSPGPISYIRPNQITTIIEEDEANGEPTTMINGMDRTPYVGHTLSSVPANASGIGQLDAADNSVLLALENFNEPTSGNIVIDNDILIARGQMSAGIGTFRDYIRDIDDDLIDEPERLIIYGDRRSHC</sequence>
<evidence type="ECO:0000313" key="5">
    <source>
        <dbReference type="Proteomes" id="UP000663842"/>
    </source>
</evidence>
<evidence type="ECO:0000256" key="2">
    <source>
        <dbReference type="ARBA" id="ARBA00022737"/>
    </source>
</evidence>
<evidence type="ECO:0000256" key="1">
    <source>
        <dbReference type="ARBA" id="ARBA00022614"/>
    </source>
</evidence>
<name>A0A819BM39_9BILA</name>
<dbReference type="SUPFAM" id="SSF52058">
    <property type="entry name" value="L domain-like"/>
    <property type="match status" value="1"/>
</dbReference>
<reference evidence="4" key="1">
    <citation type="submission" date="2021-02" db="EMBL/GenBank/DDBJ databases">
        <authorList>
            <person name="Nowell W R."/>
        </authorList>
    </citation>
    <scope>NUCLEOTIDE SEQUENCE</scope>
</reference>
<dbReference type="InterPro" id="IPR032675">
    <property type="entry name" value="LRR_dom_sf"/>
</dbReference>
<accession>A0A819BM39</accession>
<dbReference type="PANTHER" id="PTHR24366:SF96">
    <property type="entry name" value="LEUCINE RICH REPEAT CONTAINING 53"/>
    <property type="match status" value="1"/>
</dbReference>
<gene>
    <name evidence="4" type="ORF">UXM345_LOCUS4705</name>
</gene>
<comment type="caution">
    <text evidence="4">The sequence shown here is derived from an EMBL/GenBank/DDBJ whole genome shotgun (WGS) entry which is preliminary data.</text>
</comment>
<organism evidence="4 5">
    <name type="scientific">Rotaria magnacalcarata</name>
    <dbReference type="NCBI Taxonomy" id="392030"/>
    <lineage>
        <taxon>Eukaryota</taxon>
        <taxon>Metazoa</taxon>
        <taxon>Spiralia</taxon>
        <taxon>Gnathifera</taxon>
        <taxon>Rotifera</taxon>
        <taxon>Eurotatoria</taxon>
        <taxon>Bdelloidea</taxon>
        <taxon>Philodinida</taxon>
        <taxon>Philodinidae</taxon>
        <taxon>Rotaria</taxon>
    </lineage>
</organism>
<dbReference type="Pfam" id="PF13855">
    <property type="entry name" value="LRR_8"/>
    <property type="match status" value="1"/>
</dbReference>
<protein>
    <submittedName>
        <fullName evidence="4">Uncharacterized protein</fullName>
    </submittedName>
</protein>
<evidence type="ECO:0000256" key="3">
    <source>
        <dbReference type="SAM" id="Phobius"/>
    </source>
</evidence>
<keyword evidence="2" id="KW-0677">Repeat</keyword>
<proteinExistence type="predicted"/>
<dbReference type="Proteomes" id="UP000663842">
    <property type="component" value="Unassembled WGS sequence"/>
</dbReference>
<feature type="transmembrane region" description="Helical" evidence="3">
    <location>
        <begin position="472"/>
        <end position="497"/>
    </location>
</feature>
<keyword evidence="3" id="KW-1133">Transmembrane helix</keyword>
<dbReference type="InterPro" id="IPR001611">
    <property type="entry name" value="Leu-rich_rpt"/>
</dbReference>
<dbReference type="Gene3D" id="3.80.10.10">
    <property type="entry name" value="Ribonuclease Inhibitor"/>
    <property type="match status" value="1"/>
</dbReference>
<keyword evidence="3" id="KW-0472">Membrane</keyword>
<keyword evidence="1" id="KW-0433">Leucine-rich repeat</keyword>
<dbReference type="AlphaFoldDB" id="A0A819BM39"/>
<evidence type="ECO:0000313" key="4">
    <source>
        <dbReference type="EMBL" id="CAF3799202.1"/>
    </source>
</evidence>
<dbReference type="EMBL" id="CAJOBF010000330">
    <property type="protein sequence ID" value="CAF3799202.1"/>
    <property type="molecule type" value="Genomic_DNA"/>
</dbReference>